<gene>
    <name evidence="4" type="ORF">EKO27_g10558</name>
</gene>
<dbReference type="PROSITE" id="PS50088">
    <property type="entry name" value="ANK_REPEAT"/>
    <property type="match status" value="1"/>
</dbReference>
<dbReference type="Gene3D" id="1.25.40.20">
    <property type="entry name" value="Ankyrin repeat-containing domain"/>
    <property type="match status" value="1"/>
</dbReference>
<keyword evidence="2 3" id="KW-0040">ANK repeat</keyword>
<proteinExistence type="predicted"/>
<feature type="repeat" description="ANK" evidence="3">
    <location>
        <begin position="280"/>
        <end position="312"/>
    </location>
</feature>
<evidence type="ECO:0000313" key="5">
    <source>
        <dbReference type="Proteomes" id="UP000286045"/>
    </source>
</evidence>
<evidence type="ECO:0000256" key="1">
    <source>
        <dbReference type="ARBA" id="ARBA00022737"/>
    </source>
</evidence>
<dbReference type="InterPro" id="IPR002110">
    <property type="entry name" value="Ankyrin_rpt"/>
</dbReference>
<keyword evidence="1" id="KW-0677">Repeat</keyword>
<accession>A0A439CQW3</accession>
<dbReference type="Pfam" id="PF00023">
    <property type="entry name" value="Ank"/>
    <property type="match status" value="1"/>
</dbReference>
<reference evidence="4 5" key="1">
    <citation type="submission" date="2018-12" db="EMBL/GenBank/DDBJ databases">
        <title>Draft genome sequence of Xylaria grammica IHI A82.</title>
        <authorList>
            <person name="Buettner E."/>
            <person name="Kellner H."/>
        </authorList>
    </citation>
    <scope>NUCLEOTIDE SEQUENCE [LARGE SCALE GENOMIC DNA]</scope>
    <source>
        <strain evidence="4 5">IHI A82</strain>
    </source>
</reference>
<name>A0A439CQW3_9PEZI</name>
<dbReference type="AlphaFoldDB" id="A0A439CQW3"/>
<dbReference type="InterPro" id="IPR036770">
    <property type="entry name" value="Ankyrin_rpt-contain_sf"/>
</dbReference>
<dbReference type="SMART" id="SM00248">
    <property type="entry name" value="ANK"/>
    <property type="match status" value="4"/>
</dbReference>
<dbReference type="Proteomes" id="UP000286045">
    <property type="component" value="Unassembled WGS sequence"/>
</dbReference>
<dbReference type="PROSITE" id="PS50297">
    <property type="entry name" value="ANK_REP_REGION"/>
    <property type="match status" value="1"/>
</dbReference>
<evidence type="ECO:0000256" key="3">
    <source>
        <dbReference type="PROSITE-ProRule" id="PRU00023"/>
    </source>
</evidence>
<evidence type="ECO:0000313" key="4">
    <source>
        <dbReference type="EMBL" id="RWA04543.1"/>
    </source>
</evidence>
<organism evidence="4 5">
    <name type="scientific">Xylaria grammica</name>
    <dbReference type="NCBI Taxonomy" id="363999"/>
    <lineage>
        <taxon>Eukaryota</taxon>
        <taxon>Fungi</taxon>
        <taxon>Dikarya</taxon>
        <taxon>Ascomycota</taxon>
        <taxon>Pezizomycotina</taxon>
        <taxon>Sordariomycetes</taxon>
        <taxon>Xylariomycetidae</taxon>
        <taxon>Xylariales</taxon>
        <taxon>Xylariaceae</taxon>
        <taxon>Xylaria</taxon>
    </lineage>
</organism>
<keyword evidence="5" id="KW-1185">Reference proteome</keyword>
<comment type="caution">
    <text evidence="4">The sequence shown here is derived from an EMBL/GenBank/DDBJ whole genome shotgun (WGS) entry which is preliminary data.</text>
</comment>
<dbReference type="PANTHER" id="PTHR24123:SF33">
    <property type="entry name" value="PROTEIN HOS4"/>
    <property type="match status" value="1"/>
</dbReference>
<protein>
    <submittedName>
        <fullName evidence="4">Uncharacterized protein</fullName>
    </submittedName>
</protein>
<dbReference type="STRING" id="363999.A0A439CQW3"/>
<dbReference type="PANTHER" id="PTHR24123">
    <property type="entry name" value="ANKYRIN REPEAT-CONTAINING"/>
    <property type="match status" value="1"/>
</dbReference>
<evidence type="ECO:0000256" key="2">
    <source>
        <dbReference type="ARBA" id="ARBA00023043"/>
    </source>
</evidence>
<sequence length="351" mass="39160">MDRKQPASPLQDSKRQKELEFKSVLGKRFLLQKPMNSSKFLQGKRPDWMKKIALPAYREICTELGDPWEVEFSGWCLDGKQDAIEEYIEAQDDEVGEILLQRGLASACEGGRAHVARYLLQKGAKVYGRAVELACRRCDLALFEVFIEHGWHPNQQVPWARGGFGVALPHCTSDIRVVKFLLAHGADPNVGPFDFRKIHGSSITPPLDRCSGAALNKAAARGNIEVIDLLLQHGAVLEHSMPLHAALSGWPQNRPTFVHLLRLGADPNRLISYDYGTLWEMGTPLLWAVRNHNWDAVELLLEAGADPSNLTADISSVYTGIHNPDKSSAETFMALVEKVKEKKNNSPRNEP</sequence>
<dbReference type="SUPFAM" id="SSF48403">
    <property type="entry name" value="Ankyrin repeat"/>
    <property type="match status" value="1"/>
</dbReference>
<dbReference type="InterPro" id="IPR051165">
    <property type="entry name" value="Multifunctional_ANK_Repeat"/>
</dbReference>
<dbReference type="EMBL" id="RYZI01000552">
    <property type="protein sequence ID" value="RWA04543.1"/>
    <property type="molecule type" value="Genomic_DNA"/>
</dbReference>